<evidence type="ECO:0000313" key="3">
    <source>
        <dbReference type="Proteomes" id="UP001165082"/>
    </source>
</evidence>
<organism evidence="2 3">
    <name type="scientific">Triparma retinervis</name>
    <dbReference type="NCBI Taxonomy" id="2557542"/>
    <lineage>
        <taxon>Eukaryota</taxon>
        <taxon>Sar</taxon>
        <taxon>Stramenopiles</taxon>
        <taxon>Ochrophyta</taxon>
        <taxon>Bolidophyceae</taxon>
        <taxon>Parmales</taxon>
        <taxon>Triparmaceae</taxon>
        <taxon>Triparma</taxon>
    </lineage>
</organism>
<dbReference type="EMBL" id="BRXZ01003888">
    <property type="protein sequence ID" value="GMH63978.1"/>
    <property type="molecule type" value="Genomic_DNA"/>
</dbReference>
<evidence type="ECO:0000313" key="2">
    <source>
        <dbReference type="EMBL" id="GMH63978.1"/>
    </source>
</evidence>
<sequence length="79" mass="8513">MELRQSPPNTSRNSSISEGSSSSAFTKQDITSSSRPTSPTSLNYPGEGLKVLALRSVLPDAKNTSVFDYDDISATKKFL</sequence>
<keyword evidence="3" id="KW-1185">Reference proteome</keyword>
<accession>A0A9W7E313</accession>
<name>A0A9W7E313_9STRA</name>
<dbReference type="AlphaFoldDB" id="A0A9W7E313"/>
<proteinExistence type="predicted"/>
<gene>
    <name evidence="2" type="ORF">TrRE_jg7060</name>
</gene>
<feature type="region of interest" description="Disordered" evidence="1">
    <location>
        <begin position="1"/>
        <end position="46"/>
    </location>
</feature>
<feature type="compositionally biased region" description="Low complexity" evidence="1">
    <location>
        <begin position="31"/>
        <end position="41"/>
    </location>
</feature>
<feature type="compositionally biased region" description="Low complexity" evidence="1">
    <location>
        <begin position="11"/>
        <end position="23"/>
    </location>
</feature>
<protein>
    <submittedName>
        <fullName evidence="2">Uncharacterized protein</fullName>
    </submittedName>
</protein>
<dbReference type="Proteomes" id="UP001165082">
    <property type="component" value="Unassembled WGS sequence"/>
</dbReference>
<comment type="caution">
    <text evidence="2">The sequence shown here is derived from an EMBL/GenBank/DDBJ whole genome shotgun (WGS) entry which is preliminary data.</text>
</comment>
<reference evidence="2" key="1">
    <citation type="submission" date="2022-07" db="EMBL/GenBank/DDBJ databases">
        <title>Genome analysis of Parmales, a sister group of diatoms, reveals the evolutionary specialization of diatoms from phago-mixotrophs to photoautotrophs.</title>
        <authorList>
            <person name="Ban H."/>
            <person name="Sato S."/>
            <person name="Yoshikawa S."/>
            <person name="Kazumasa Y."/>
            <person name="Nakamura Y."/>
            <person name="Ichinomiya M."/>
            <person name="Saitoh K."/>
            <person name="Sato N."/>
            <person name="Blanc-Mathieu R."/>
            <person name="Endo H."/>
            <person name="Kuwata A."/>
            <person name="Ogata H."/>
        </authorList>
    </citation>
    <scope>NUCLEOTIDE SEQUENCE</scope>
</reference>
<evidence type="ECO:0000256" key="1">
    <source>
        <dbReference type="SAM" id="MobiDB-lite"/>
    </source>
</evidence>
<feature type="compositionally biased region" description="Polar residues" evidence="1">
    <location>
        <begin position="1"/>
        <end position="10"/>
    </location>
</feature>